<dbReference type="FunFam" id="1.10.10.10:FF:000001">
    <property type="entry name" value="LysR family transcriptional regulator"/>
    <property type="match status" value="1"/>
</dbReference>
<dbReference type="eggNOG" id="COG0583">
    <property type="taxonomic scope" value="Bacteria"/>
</dbReference>
<organism evidence="6 7">
    <name type="scientific">Pseudomonas moraviensis R28-S</name>
    <dbReference type="NCBI Taxonomy" id="1395516"/>
    <lineage>
        <taxon>Bacteria</taxon>
        <taxon>Pseudomonadati</taxon>
        <taxon>Pseudomonadota</taxon>
        <taxon>Gammaproteobacteria</taxon>
        <taxon>Pseudomonadales</taxon>
        <taxon>Pseudomonadaceae</taxon>
        <taxon>Pseudomonas</taxon>
    </lineage>
</organism>
<dbReference type="Gene3D" id="3.40.190.290">
    <property type="match status" value="1"/>
</dbReference>
<dbReference type="Gene3D" id="1.10.10.10">
    <property type="entry name" value="Winged helix-like DNA-binding domain superfamily/Winged helix DNA-binding domain"/>
    <property type="match status" value="1"/>
</dbReference>
<accession>V8RCW4</accession>
<keyword evidence="2" id="KW-0805">Transcription regulation</keyword>
<dbReference type="HOGENOM" id="CLU_039613_35_0_6"/>
<evidence type="ECO:0000256" key="2">
    <source>
        <dbReference type="ARBA" id="ARBA00023015"/>
    </source>
</evidence>
<dbReference type="Proteomes" id="UP000024771">
    <property type="component" value="Chromosome"/>
</dbReference>
<evidence type="ECO:0000313" key="7">
    <source>
        <dbReference type="Proteomes" id="UP000024771"/>
    </source>
</evidence>
<dbReference type="Pfam" id="PF00126">
    <property type="entry name" value="HTH_1"/>
    <property type="match status" value="1"/>
</dbReference>
<dbReference type="PROSITE" id="PS50931">
    <property type="entry name" value="HTH_LYSR"/>
    <property type="match status" value="1"/>
</dbReference>
<dbReference type="SUPFAM" id="SSF46785">
    <property type="entry name" value="Winged helix' DNA-binding domain"/>
    <property type="match status" value="1"/>
</dbReference>
<comment type="caution">
    <text evidence="6">The sequence shown here is derived from an EMBL/GenBank/DDBJ whole genome shotgun (WGS) entry which is preliminary data.</text>
</comment>
<comment type="similarity">
    <text evidence="1">Belongs to the LysR transcriptional regulatory family.</text>
</comment>
<keyword evidence="4" id="KW-0804">Transcription</keyword>
<dbReference type="GO" id="GO:0000976">
    <property type="term" value="F:transcription cis-regulatory region binding"/>
    <property type="evidence" value="ECO:0007669"/>
    <property type="project" value="TreeGrafter"/>
</dbReference>
<dbReference type="InterPro" id="IPR036388">
    <property type="entry name" value="WH-like_DNA-bd_sf"/>
</dbReference>
<name>V8RCW4_9PSED</name>
<dbReference type="Pfam" id="PF03466">
    <property type="entry name" value="LysR_substrate"/>
    <property type="match status" value="1"/>
</dbReference>
<evidence type="ECO:0000313" key="6">
    <source>
        <dbReference type="EMBL" id="ETF09395.1"/>
    </source>
</evidence>
<protein>
    <submittedName>
        <fullName evidence="6">LysR family transcriptional regulator</fullName>
    </submittedName>
</protein>
<dbReference type="AlphaFoldDB" id="V8RCW4"/>
<evidence type="ECO:0000256" key="4">
    <source>
        <dbReference type="ARBA" id="ARBA00023163"/>
    </source>
</evidence>
<dbReference type="PRINTS" id="PR00039">
    <property type="entry name" value="HTHLYSR"/>
</dbReference>
<dbReference type="InterPro" id="IPR000847">
    <property type="entry name" value="LysR_HTH_N"/>
</dbReference>
<gene>
    <name evidence="6" type="ORF">PMO01_10565</name>
</gene>
<dbReference type="InterPro" id="IPR005119">
    <property type="entry name" value="LysR_subst-bd"/>
</dbReference>
<dbReference type="SUPFAM" id="SSF53850">
    <property type="entry name" value="Periplasmic binding protein-like II"/>
    <property type="match status" value="1"/>
</dbReference>
<sequence length="332" mass="37228">MKQIGNHRFFRWQRRGTIAVSLNLGVHRVRFSLDQLLMFVQVVKSGSFSAAGRKLGKTQSTISAAIANLETDLGVELFDRRNRSPALTASGHKLLGQAEAVLERCMTFEAHADCLSDSVEPSLTLAIETPYGPIMPVLQAFEQAFPFVDLIIRHPVYGDVSELVSSGEAVLGVAFSQPGYPRELAFQQLGKLIMLHVCHPDHPLAKLDNVTFDDLHVHRRLAFSAHASKLPSSEYLRSTQLWQAESYLALLEMVRAGLGWATLPRQLIQRELGNGELVELQLSAYPHTDWQIGVDLLWARQRPLGTAERWLKEKLQANKVYERDRNGQITTL</sequence>
<dbReference type="GO" id="GO:0003700">
    <property type="term" value="F:DNA-binding transcription factor activity"/>
    <property type="evidence" value="ECO:0007669"/>
    <property type="project" value="InterPro"/>
</dbReference>
<dbReference type="PANTHER" id="PTHR30126:SF91">
    <property type="entry name" value="LYSR FAMILY TRANSCRIPTIONAL REGULATOR"/>
    <property type="match status" value="1"/>
</dbReference>
<dbReference type="PANTHER" id="PTHR30126">
    <property type="entry name" value="HTH-TYPE TRANSCRIPTIONAL REGULATOR"/>
    <property type="match status" value="1"/>
</dbReference>
<proteinExistence type="inferred from homology"/>
<dbReference type="PATRIC" id="fig|1395516.4.peg.2143"/>
<dbReference type="InterPro" id="IPR036390">
    <property type="entry name" value="WH_DNA-bd_sf"/>
</dbReference>
<evidence type="ECO:0000256" key="1">
    <source>
        <dbReference type="ARBA" id="ARBA00009437"/>
    </source>
</evidence>
<evidence type="ECO:0000259" key="5">
    <source>
        <dbReference type="PROSITE" id="PS50931"/>
    </source>
</evidence>
<feature type="domain" description="HTH lysR-type" evidence="5">
    <location>
        <begin position="31"/>
        <end position="88"/>
    </location>
</feature>
<evidence type="ECO:0000256" key="3">
    <source>
        <dbReference type="ARBA" id="ARBA00023125"/>
    </source>
</evidence>
<keyword evidence="3" id="KW-0238">DNA-binding</keyword>
<reference evidence="6 7" key="1">
    <citation type="journal article" date="2014" name="Genome Announc.">
        <title>Draft Genome Sequence of Pseudomonas moraviensis R28-S.</title>
        <authorList>
            <person name="Hunter S.S."/>
            <person name="Yano H."/>
            <person name="Loftie-Eaton W."/>
            <person name="Hughes J."/>
            <person name="De Gelder L."/>
            <person name="Stragier P."/>
            <person name="De Vos P."/>
            <person name="Settles M.L."/>
            <person name="Top E.M."/>
        </authorList>
    </citation>
    <scope>NUCLEOTIDE SEQUENCE [LARGE SCALE GENOMIC DNA]</scope>
    <source>
        <strain evidence="7">R28</strain>
    </source>
</reference>
<dbReference type="EMBL" id="AYMZ01000003">
    <property type="protein sequence ID" value="ETF09395.1"/>
    <property type="molecule type" value="Genomic_DNA"/>
</dbReference>